<dbReference type="FunFam" id="3.30.160.60:FF:000089">
    <property type="entry name" value="DNA-binding protein creA"/>
    <property type="match status" value="1"/>
</dbReference>
<dbReference type="KEGG" id="kbi:30209954"/>
<keyword evidence="6" id="KW-0805">Transcription regulation</keyword>
<evidence type="ECO:0000256" key="3">
    <source>
        <dbReference type="ARBA" id="ARBA00022737"/>
    </source>
</evidence>
<keyword evidence="4 11" id="KW-0863">Zinc-finger</keyword>
<feature type="region of interest" description="Disordered" evidence="12">
    <location>
        <begin position="330"/>
        <end position="377"/>
    </location>
</feature>
<feature type="domain" description="C2H2-type" evidence="13">
    <location>
        <begin position="67"/>
        <end position="94"/>
    </location>
</feature>
<accession>A0A1B9FZA1</accession>
<comment type="subcellular location">
    <subcellularLocation>
        <location evidence="1">Nucleus</location>
    </subcellularLocation>
</comment>
<evidence type="ECO:0000256" key="8">
    <source>
        <dbReference type="ARBA" id="ARBA00023163"/>
    </source>
</evidence>
<keyword evidence="2" id="KW-0479">Metal-binding</keyword>
<dbReference type="RefSeq" id="XP_019045167.1">
    <property type="nucleotide sequence ID" value="XM_019192170.1"/>
</dbReference>
<keyword evidence="3" id="KW-0677">Repeat</keyword>
<evidence type="ECO:0000313" key="14">
    <source>
        <dbReference type="EMBL" id="OCF24097.1"/>
    </source>
</evidence>
<dbReference type="OrthoDB" id="654211at2759"/>
<dbReference type="GO" id="GO:0008270">
    <property type="term" value="F:zinc ion binding"/>
    <property type="evidence" value="ECO:0007669"/>
    <property type="project" value="UniProtKB-KW"/>
</dbReference>
<dbReference type="PANTHER" id="PTHR47428">
    <property type="entry name" value="REGULATORY PROTEIN MIG1-RELATED"/>
    <property type="match status" value="1"/>
</dbReference>
<dbReference type="PROSITE" id="PS50157">
    <property type="entry name" value="ZINC_FINGER_C2H2_2"/>
    <property type="match status" value="2"/>
</dbReference>
<feature type="compositionally biased region" description="Polar residues" evidence="12">
    <location>
        <begin position="565"/>
        <end position="577"/>
    </location>
</feature>
<dbReference type="GO" id="GO:0000433">
    <property type="term" value="P:carbon catabolite repression of transcription from RNA polymerase II promoter by glucose"/>
    <property type="evidence" value="ECO:0007669"/>
    <property type="project" value="TreeGrafter"/>
</dbReference>
<feature type="region of interest" description="Disordered" evidence="12">
    <location>
        <begin position="405"/>
        <end position="443"/>
    </location>
</feature>
<feature type="region of interest" description="Disordered" evidence="12">
    <location>
        <begin position="463"/>
        <end position="484"/>
    </location>
</feature>
<feature type="compositionally biased region" description="Low complexity" evidence="12">
    <location>
        <begin position="645"/>
        <end position="662"/>
    </location>
</feature>
<dbReference type="GO" id="GO:0005634">
    <property type="term" value="C:nucleus"/>
    <property type="evidence" value="ECO:0007669"/>
    <property type="project" value="UniProtKB-SubCell"/>
</dbReference>
<evidence type="ECO:0000313" key="15">
    <source>
        <dbReference type="EMBL" id="WVW85143.1"/>
    </source>
</evidence>
<dbReference type="FunFam" id="3.30.160.60:FF:000690">
    <property type="entry name" value="Zinc finger protein 354C"/>
    <property type="match status" value="1"/>
</dbReference>
<evidence type="ECO:0000256" key="10">
    <source>
        <dbReference type="ARBA" id="ARBA00038023"/>
    </source>
</evidence>
<dbReference type="AlphaFoldDB" id="A0A1B9FZA1"/>
<feature type="compositionally biased region" description="Basic and acidic residues" evidence="12">
    <location>
        <begin position="133"/>
        <end position="146"/>
    </location>
</feature>
<evidence type="ECO:0000256" key="1">
    <source>
        <dbReference type="ARBA" id="ARBA00004123"/>
    </source>
</evidence>
<feature type="region of interest" description="Disordered" evidence="12">
    <location>
        <begin position="118"/>
        <end position="157"/>
    </location>
</feature>
<feature type="compositionally biased region" description="Gly residues" evidence="12">
    <location>
        <begin position="330"/>
        <end position="345"/>
    </location>
</feature>
<reference evidence="15" key="2">
    <citation type="submission" date="2013-07" db="EMBL/GenBank/DDBJ databases">
        <authorList>
            <consortium name="The Broad Institute Genome Sequencing Platform"/>
            <person name="Cuomo C."/>
            <person name="Litvintseva A."/>
            <person name="Chen Y."/>
            <person name="Heitman J."/>
            <person name="Sun S."/>
            <person name="Springer D."/>
            <person name="Dromer F."/>
            <person name="Young S.K."/>
            <person name="Zeng Q."/>
            <person name="Gargeya S."/>
            <person name="Fitzgerald M."/>
            <person name="Abouelleil A."/>
            <person name="Alvarado L."/>
            <person name="Berlin A.M."/>
            <person name="Chapman S.B."/>
            <person name="Dewar J."/>
            <person name="Goldberg J."/>
            <person name="Griggs A."/>
            <person name="Gujja S."/>
            <person name="Hansen M."/>
            <person name="Howarth C."/>
            <person name="Imamovic A."/>
            <person name="Larimer J."/>
            <person name="McCowan C."/>
            <person name="Murphy C."/>
            <person name="Pearson M."/>
            <person name="Priest M."/>
            <person name="Roberts A."/>
            <person name="Saif S."/>
            <person name="Shea T."/>
            <person name="Sykes S."/>
            <person name="Wortman J."/>
            <person name="Nusbaum C."/>
            <person name="Birren B."/>
        </authorList>
    </citation>
    <scope>NUCLEOTIDE SEQUENCE</scope>
    <source>
        <strain evidence="15">CBS 10118</strain>
    </source>
</reference>
<evidence type="ECO:0000256" key="12">
    <source>
        <dbReference type="SAM" id="MobiDB-lite"/>
    </source>
</evidence>
<evidence type="ECO:0000256" key="9">
    <source>
        <dbReference type="ARBA" id="ARBA00023242"/>
    </source>
</evidence>
<dbReference type="SMART" id="SM00355">
    <property type="entry name" value="ZnF_C2H2"/>
    <property type="match status" value="2"/>
</dbReference>
<protein>
    <submittedName>
        <fullName evidence="14">Regulatory protein MIG1</fullName>
    </submittedName>
</protein>
<reference evidence="15" key="4">
    <citation type="submission" date="2024-02" db="EMBL/GenBank/DDBJ databases">
        <title>Comparative genomics of Cryptococcus and Kwoniella reveals pathogenesis evolution and contrasting modes of karyotype evolution via chromosome fusion or intercentromeric recombination.</title>
        <authorList>
            <person name="Coelho M.A."/>
            <person name="David-Palma M."/>
            <person name="Shea T."/>
            <person name="Bowers K."/>
            <person name="McGinley-Smith S."/>
            <person name="Mohammad A.W."/>
            <person name="Gnirke A."/>
            <person name="Yurkov A.M."/>
            <person name="Nowrousian M."/>
            <person name="Sun S."/>
            <person name="Cuomo C.A."/>
            <person name="Heitman J."/>
        </authorList>
    </citation>
    <scope>NUCLEOTIDE SEQUENCE</scope>
    <source>
        <strain evidence="15">CBS 10118</strain>
    </source>
</reference>
<feature type="compositionally biased region" description="Low complexity" evidence="12">
    <location>
        <begin position="611"/>
        <end position="623"/>
    </location>
</feature>
<feature type="region of interest" description="Disordered" evidence="12">
    <location>
        <begin position="218"/>
        <end position="240"/>
    </location>
</feature>
<keyword evidence="8" id="KW-0804">Transcription</keyword>
<keyword evidence="16" id="KW-1185">Reference proteome</keyword>
<evidence type="ECO:0000259" key="13">
    <source>
        <dbReference type="PROSITE" id="PS50157"/>
    </source>
</evidence>
<dbReference type="PROSITE" id="PS00028">
    <property type="entry name" value="ZINC_FINGER_C2H2_1"/>
    <property type="match status" value="2"/>
</dbReference>
<dbReference type="SUPFAM" id="SSF57667">
    <property type="entry name" value="beta-beta-alpha zinc fingers"/>
    <property type="match status" value="1"/>
</dbReference>
<dbReference type="Gene3D" id="3.30.160.60">
    <property type="entry name" value="Classic Zinc Finger"/>
    <property type="match status" value="2"/>
</dbReference>
<dbReference type="EMBL" id="CP144545">
    <property type="protein sequence ID" value="WVW85143.1"/>
    <property type="molecule type" value="Genomic_DNA"/>
</dbReference>
<keyword evidence="9" id="KW-0539">Nucleus</keyword>
<dbReference type="Proteomes" id="UP000092730">
    <property type="component" value="Chromosome 5"/>
</dbReference>
<evidence type="ECO:0000256" key="5">
    <source>
        <dbReference type="ARBA" id="ARBA00022833"/>
    </source>
</evidence>
<dbReference type="STRING" id="1296100.A0A1B9FZA1"/>
<evidence type="ECO:0000256" key="7">
    <source>
        <dbReference type="ARBA" id="ARBA00023125"/>
    </source>
</evidence>
<dbReference type="InterPro" id="IPR036236">
    <property type="entry name" value="Znf_C2H2_sf"/>
</dbReference>
<dbReference type="Pfam" id="PF00096">
    <property type="entry name" value="zf-C2H2"/>
    <property type="match status" value="2"/>
</dbReference>
<sequence length="757" mass="80937">MPDGLPPTIESASSEQPKPSVTSSNPLGLPTPVPDPITGRLDPNDPTVKALTEAALNMDKSKIPRPYKCPLCDRAFYRLEHQTRHIRTHTGEKPHACTHPGCDKRFSRSDELTRHARIHLPPAHENGAHKGKSKYEDDHDHDDPRGHHLPHLGPSYNMDLERHGYPYNLHSLQMGATSGGISDISALAAAASDQLIELERHEAFRRAEWELRHRQIAGARKSNGNSPVGTPGSAPAAPYGFSNERERLSLSGVPAPGGGTLVYPVSAPQPANGNQPAVPAGTLADPTYLVPPSCCHEECHKSYRKRLKVAKQTQACPNCLTMTHNGTSLGAGGAGGAGQGGGNSGGDSHHSSSSNTPKDRSTHNSSEDLTKFAGGAAPGGSNYHLNSATLTQELAALQFQHLQALQRQRQGLPHSHSQSPHGSFSQSYPHSHGINKPHAIPIPAQGHLRPYTLDLNAHRGLASAHVSAAPSPASSDDSDDEPMNEIMPQAHMEFTPATSPVLSSMRQMSLWQGKAITAPTSRATSPVLHSRGPSRPGSPVEGHSANSGRHGHTSHSARDAKNRSHPYTSLHYSNPNSPHFPPASNNTKHHRMSPPKLHRTLSSDGNGRYHQFQNSQQQKQSVQDILNGPSILPPPVDRMLPPPSNSSFTSSVPSVSYSQPTSRSHSPATSRASSPVHSTHAAAQPHIIHGVRAAFGMTPISASNSPNTKESKIAQSYSPPHKLAPMGMSIHETVRLPSLSRGNSPVHFGMEVDGGQA</sequence>
<feature type="region of interest" description="Disordered" evidence="12">
    <location>
        <begin position="1"/>
        <end position="46"/>
    </location>
</feature>
<feature type="compositionally biased region" description="Polar residues" evidence="12">
    <location>
        <begin position="415"/>
        <end position="429"/>
    </location>
</feature>
<evidence type="ECO:0000256" key="11">
    <source>
        <dbReference type="PROSITE-ProRule" id="PRU00042"/>
    </source>
</evidence>
<feature type="compositionally biased region" description="Pro residues" evidence="12">
    <location>
        <begin position="631"/>
        <end position="644"/>
    </location>
</feature>
<name>A0A1B9FZA1_9TREE</name>
<keyword evidence="7" id="KW-0238">DNA-binding</keyword>
<feature type="region of interest" description="Disordered" evidence="12">
    <location>
        <begin position="516"/>
        <end position="681"/>
    </location>
</feature>
<proteinExistence type="inferred from homology"/>
<evidence type="ECO:0000256" key="4">
    <source>
        <dbReference type="ARBA" id="ARBA00022771"/>
    </source>
</evidence>
<dbReference type="GeneID" id="30209954"/>
<reference evidence="14" key="1">
    <citation type="submission" date="2013-07" db="EMBL/GenBank/DDBJ databases">
        <title>The Genome Sequence of Cryptococcus bestiolae CBS10118.</title>
        <authorList>
            <consortium name="The Broad Institute Genome Sequencing Platform"/>
            <person name="Cuomo C."/>
            <person name="Litvintseva A."/>
            <person name="Chen Y."/>
            <person name="Heitman J."/>
            <person name="Sun S."/>
            <person name="Springer D."/>
            <person name="Dromer F."/>
            <person name="Young S.K."/>
            <person name="Zeng Q."/>
            <person name="Gargeya S."/>
            <person name="Fitzgerald M."/>
            <person name="Abouelleil A."/>
            <person name="Alvarado L."/>
            <person name="Berlin A.M."/>
            <person name="Chapman S.B."/>
            <person name="Dewar J."/>
            <person name="Goldberg J."/>
            <person name="Griggs A."/>
            <person name="Gujja S."/>
            <person name="Hansen M."/>
            <person name="Howarth C."/>
            <person name="Imamovic A."/>
            <person name="Larimer J."/>
            <person name="McCowan C."/>
            <person name="Murphy C."/>
            <person name="Pearson M."/>
            <person name="Priest M."/>
            <person name="Roberts A."/>
            <person name="Saif S."/>
            <person name="Shea T."/>
            <person name="Sykes S."/>
            <person name="Wortman J."/>
            <person name="Nusbaum C."/>
            <person name="Birren B."/>
        </authorList>
    </citation>
    <scope>NUCLEOTIDE SEQUENCE [LARGE SCALE GENOMIC DNA]</scope>
    <source>
        <strain evidence="14">CBS 10118</strain>
    </source>
</reference>
<evidence type="ECO:0000256" key="6">
    <source>
        <dbReference type="ARBA" id="ARBA00023015"/>
    </source>
</evidence>
<evidence type="ECO:0000256" key="2">
    <source>
        <dbReference type="ARBA" id="ARBA00022723"/>
    </source>
</evidence>
<dbReference type="InterPro" id="IPR013087">
    <property type="entry name" value="Znf_C2H2_type"/>
</dbReference>
<feature type="compositionally biased region" description="Polar residues" evidence="12">
    <location>
        <begin position="10"/>
        <end position="26"/>
    </location>
</feature>
<feature type="compositionally biased region" description="Polar residues" evidence="12">
    <location>
        <begin position="663"/>
        <end position="677"/>
    </location>
</feature>
<feature type="compositionally biased region" description="Basic and acidic residues" evidence="12">
    <location>
        <begin position="357"/>
        <end position="370"/>
    </location>
</feature>
<comment type="similarity">
    <text evidence="10">Belongs to the creA/MIG C2H2-type zinc-finger protein family.</text>
</comment>
<dbReference type="PANTHER" id="PTHR47428:SF1">
    <property type="entry name" value="REGULATORY PROTEIN MIG1-RELATED"/>
    <property type="match status" value="1"/>
</dbReference>
<dbReference type="GO" id="GO:0005737">
    <property type="term" value="C:cytoplasm"/>
    <property type="evidence" value="ECO:0007669"/>
    <property type="project" value="TreeGrafter"/>
</dbReference>
<keyword evidence="5" id="KW-0862">Zinc</keyword>
<evidence type="ECO:0000313" key="16">
    <source>
        <dbReference type="Proteomes" id="UP000092730"/>
    </source>
</evidence>
<feature type="compositionally biased region" description="Basic residues" evidence="12">
    <location>
        <begin position="587"/>
        <end position="599"/>
    </location>
</feature>
<feature type="compositionally biased region" description="Low complexity" evidence="12">
    <location>
        <begin position="463"/>
        <end position="475"/>
    </location>
</feature>
<dbReference type="EMBL" id="KI894022">
    <property type="protein sequence ID" value="OCF24097.1"/>
    <property type="molecule type" value="Genomic_DNA"/>
</dbReference>
<organism evidence="14">
    <name type="scientific">Kwoniella bestiolae CBS 10118</name>
    <dbReference type="NCBI Taxonomy" id="1296100"/>
    <lineage>
        <taxon>Eukaryota</taxon>
        <taxon>Fungi</taxon>
        <taxon>Dikarya</taxon>
        <taxon>Basidiomycota</taxon>
        <taxon>Agaricomycotina</taxon>
        <taxon>Tremellomycetes</taxon>
        <taxon>Tremellales</taxon>
        <taxon>Cryptococcaceae</taxon>
        <taxon>Kwoniella</taxon>
    </lineage>
</organism>
<reference evidence="14" key="3">
    <citation type="submission" date="2014-01" db="EMBL/GenBank/DDBJ databases">
        <title>Evolution of pathogenesis and genome organization in the Tremellales.</title>
        <authorList>
            <person name="Cuomo C."/>
            <person name="Litvintseva A."/>
            <person name="Heitman J."/>
            <person name="Chen Y."/>
            <person name="Sun S."/>
            <person name="Springer D."/>
            <person name="Dromer F."/>
            <person name="Young S."/>
            <person name="Zeng Q."/>
            <person name="Chapman S."/>
            <person name="Gujja S."/>
            <person name="Saif S."/>
            <person name="Birren B."/>
        </authorList>
    </citation>
    <scope>NUCLEOTIDE SEQUENCE</scope>
    <source>
        <strain evidence="14">CBS 10118</strain>
    </source>
</reference>
<feature type="domain" description="C2H2-type" evidence="13">
    <location>
        <begin position="95"/>
        <end position="119"/>
    </location>
</feature>
<dbReference type="GO" id="GO:0000978">
    <property type="term" value="F:RNA polymerase II cis-regulatory region sequence-specific DNA binding"/>
    <property type="evidence" value="ECO:0007669"/>
    <property type="project" value="TreeGrafter"/>
</dbReference>
<dbReference type="InterPro" id="IPR051007">
    <property type="entry name" value="creA/MIG_C2H2-ZnF"/>
</dbReference>
<gene>
    <name evidence="14" type="ORF">I302_05555</name>
    <name evidence="15" type="ORF">I302_107180</name>
</gene>
<dbReference type="VEuPathDB" id="FungiDB:I302_05555"/>